<dbReference type="EMBL" id="FUYE01000001">
    <property type="protein sequence ID" value="SKA77023.1"/>
    <property type="molecule type" value="Genomic_DNA"/>
</dbReference>
<dbReference type="SUPFAM" id="SSF53756">
    <property type="entry name" value="UDP-Glycosyltransferase/glycogen phosphorylase"/>
    <property type="match status" value="1"/>
</dbReference>
<feature type="domain" description="Glycosyltransferase subfamily 4-like N-terminal" evidence="2">
    <location>
        <begin position="65"/>
        <end position="192"/>
    </location>
</feature>
<dbReference type="Pfam" id="PF00534">
    <property type="entry name" value="Glycos_transf_1"/>
    <property type="match status" value="1"/>
</dbReference>
<dbReference type="Gene3D" id="3.40.50.2000">
    <property type="entry name" value="Glycogen Phosphorylase B"/>
    <property type="match status" value="2"/>
</dbReference>
<gene>
    <name evidence="3" type="ORF">SAMN02745166_00290</name>
</gene>
<dbReference type="InterPro" id="IPR028098">
    <property type="entry name" value="Glyco_trans_4-like_N"/>
</dbReference>
<dbReference type="Pfam" id="PF13439">
    <property type="entry name" value="Glyco_transf_4"/>
    <property type="match status" value="1"/>
</dbReference>
<reference evidence="4" key="1">
    <citation type="submission" date="2017-02" db="EMBL/GenBank/DDBJ databases">
        <authorList>
            <person name="Varghese N."/>
            <person name="Submissions S."/>
        </authorList>
    </citation>
    <scope>NUCLEOTIDE SEQUENCE [LARGE SCALE GENOMIC DNA]</scope>
    <source>
        <strain evidence="4">ATCC 700200</strain>
    </source>
</reference>
<dbReference type="OrthoDB" id="179766at2"/>
<keyword evidence="4" id="KW-1185">Reference proteome</keyword>
<evidence type="ECO:0000259" key="1">
    <source>
        <dbReference type="Pfam" id="PF00534"/>
    </source>
</evidence>
<dbReference type="PANTHER" id="PTHR45947:SF15">
    <property type="entry name" value="TEICHURONIC ACID BIOSYNTHESIS GLYCOSYLTRANSFERASE TUAC-RELATED"/>
    <property type="match status" value="1"/>
</dbReference>
<evidence type="ECO:0000259" key="2">
    <source>
        <dbReference type="Pfam" id="PF13439"/>
    </source>
</evidence>
<feature type="domain" description="Glycosyl transferase family 1" evidence="1">
    <location>
        <begin position="202"/>
        <end position="367"/>
    </location>
</feature>
<dbReference type="STRING" id="48467.SAMN02745166_00290"/>
<dbReference type="RefSeq" id="WP_078811518.1">
    <property type="nucleotide sequence ID" value="NZ_FUYE01000001.1"/>
</dbReference>
<name>A0A1T4WI64_9BACT</name>
<protein>
    <submittedName>
        <fullName evidence="3">Glycosyltransferase involved in cell wall bisynthesis</fullName>
    </submittedName>
</protein>
<accession>A0A1T4WI64</accession>
<sequence>MRLLCLTNLFPDTTQAWRGLDNVTLLHALRALDPALDIRVLCLRPGHGFWTGKACGLKPRPGDEALHPSYHWTPYVPKFGGMNDRLYALAVRRALKSLPAGWKPDALLVPWLFPDACGVHRVPELKGVPLLTVAQGSDVHQYLNLPMRRRAILSLCQRAHVITRSEDLRQRLLRAGAAADHVSTVYNGVDIETFRPGDKVASRKYLGLPLGPKILLFVGNFLPVKGLDLLIQSAAALHEELPLHLVLIGSGPLEGEMRSLCQSSGLGDVNVTFAGRKGPAEVAQYMRAVDAVCLSSHNEGVPNVLLESFASGRPLVTTHVGGISEITQPSPRGGFLVQERVVAPYVQALKEALLNPPDEQTLSAYTRPFSWPQCAGAYWKHLFALRQKIGN</sequence>
<keyword evidence="3" id="KW-0808">Transferase</keyword>
<dbReference type="PANTHER" id="PTHR45947">
    <property type="entry name" value="SULFOQUINOVOSYL TRANSFERASE SQD2"/>
    <property type="match status" value="1"/>
</dbReference>
<dbReference type="GO" id="GO:0016757">
    <property type="term" value="F:glycosyltransferase activity"/>
    <property type="evidence" value="ECO:0007669"/>
    <property type="project" value="InterPro"/>
</dbReference>
<evidence type="ECO:0000313" key="3">
    <source>
        <dbReference type="EMBL" id="SKA77023.1"/>
    </source>
</evidence>
<proteinExistence type="predicted"/>
<organism evidence="3 4">
    <name type="scientific">Prosthecobacter debontii</name>
    <dbReference type="NCBI Taxonomy" id="48467"/>
    <lineage>
        <taxon>Bacteria</taxon>
        <taxon>Pseudomonadati</taxon>
        <taxon>Verrucomicrobiota</taxon>
        <taxon>Verrucomicrobiia</taxon>
        <taxon>Verrucomicrobiales</taxon>
        <taxon>Verrucomicrobiaceae</taxon>
        <taxon>Prosthecobacter</taxon>
    </lineage>
</organism>
<dbReference type="InterPro" id="IPR050194">
    <property type="entry name" value="Glycosyltransferase_grp1"/>
</dbReference>
<dbReference type="Proteomes" id="UP000190774">
    <property type="component" value="Unassembled WGS sequence"/>
</dbReference>
<evidence type="ECO:0000313" key="4">
    <source>
        <dbReference type="Proteomes" id="UP000190774"/>
    </source>
</evidence>
<dbReference type="AlphaFoldDB" id="A0A1T4WI64"/>
<dbReference type="InterPro" id="IPR001296">
    <property type="entry name" value="Glyco_trans_1"/>
</dbReference>